<evidence type="ECO:0000313" key="2">
    <source>
        <dbReference type="EMBL" id="KAA8566008.1"/>
    </source>
</evidence>
<reference evidence="2 3" key="1">
    <citation type="submission" date="2019-06" db="EMBL/GenBank/DDBJ databases">
        <title>Genome Sequence of the Brown Rot Fungal Pathogen Monilinia fructicola.</title>
        <authorList>
            <person name="De Miccolis Angelini R.M."/>
            <person name="Landi L."/>
            <person name="Abate D."/>
            <person name="Pollastro S."/>
            <person name="Romanazzi G."/>
            <person name="Faretra F."/>
        </authorList>
    </citation>
    <scope>NUCLEOTIDE SEQUENCE [LARGE SCALE GENOMIC DNA]</scope>
    <source>
        <strain evidence="2 3">Mfrc123</strain>
    </source>
</reference>
<feature type="region of interest" description="Disordered" evidence="1">
    <location>
        <begin position="615"/>
        <end position="649"/>
    </location>
</feature>
<evidence type="ECO:0000256" key="1">
    <source>
        <dbReference type="SAM" id="MobiDB-lite"/>
    </source>
</evidence>
<protein>
    <submittedName>
        <fullName evidence="2">Uncharacterized protein</fullName>
    </submittedName>
</protein>
<keyword evidence="3" id="KW-1185">Reference proteome</keyword>
<sequence length="868" mass="96501">MAHYQGWNQEELLKAGKAEEDKTYIMFDAPMRPIASFTPINHDYRNDFDQASPLTQTIEPSRTLRNTDVYGIPDIVPMPGGNKRPKPRSKTGHARILPSVESSNNVGAEDDESDQFKVSSPKRRKVPGKATQPAFKIPSKVQKASVRKSLQSLSNNLDDGLSVSQLTAPPDTLKKSKKRGSSSTAIKRKESSELFQSSTITKPSLSCLTSKLSKDQLQSINRLQGFTTTEEQLRINPNGIANTTLHRLATFKYVPRDDFSANQSTVASEATNNDEALDQYHDGQVLGELNHHSSGYDHHDNMPSDTFFQEALWTPQQFVHINERVIGPSNISQEHSISNNLMSSSTQEIPDHMEYSSTSSQYAPTSSEAIILRNFLDDPATEVMDVQNFDQTSQIFDTSEAAQLDNTNPEFTGHRIHIPSVYVQPPSTGCEQEQAQTSHDSTLLMPITSPGKYDTNSRVQRLDIEDGEPALTNTFRDFFGNDSFEGGGVDQDLQALVTDTVAPRPPSKGNMLQTSIQSSIPSDQLEVTIARRKTMQCNHPITLPQAVIGATSSLSVVDEDDEFPIDAELKEEMFRLAEASRSQDVVESFVPPSSVRLPSDGDDTDREVYDNTLQFSSPTSRESNTGDIARVQSTDVYSPSKPPSTNEEVDWGYITSSAMVSVQGPIRKPPEIHSPPGKLVEPNQNTSAIVRGWFDDSHEYLPLVPFARPRFPSLVQDRCPVNGVSAQTILRVCFRIGEMLKEGGRCNALGQDAIIELYARVNFSSREPGTTKQHFQFSDLFHDRPPFAKGILSNFKTTGLAESESKVFIESNETLMARCLGRVKKDVKNGAWLLHIINIRVTDWEEIRWAKRIVCGENEENAKDSTKL</sequence>
<accession>A0A5M9J8Q7</accession>
<dbReference type="EMBL" id="VICG01000013">
    <property type="protein sequence ID" value="KAA8566008.1"/>
    <property type="molecule type" value="Genomic_DNA"/>
</dbReference>
<dbReference type="VEuPathDB" id="FungiDB:MFRU_022g00310"/>
<organism evidence="2 3">
    <name type="scientific">Monilinia fructicola</name>
    <name type="common">Brown rot fungus</name>
    <name type="synonym">Ciboria fructicola</name>
    <dbReference type="NCBI Taxonomy" id="38448"/>
    <lineage>
        <taxon>Eukaryota</taxon>
        <taxon>Fungi</taxon>
        <taxon>Dikarya</taxon>
        <taxon>Ascomycota</taxon>
        <taxon>Pezizomycotina</taxon>
        <taxon>Leotiomycetes</taxon>
        <taxon>Helotiales</taxon>
        <taxon>Sclerotiniaceae</taxon>
        <taxon>Monilinia</taxon>
    </lineage>
</organism>
<gene>
    <name evidence="2" type="ORF">EYC84_009809</name>
</gene>
<feature type="region of interest" description="Disordered" evidence="1">
    <location>
        <begin position="70"/>
        <end position="195"/>
    </location>
</feature>
<feature type="compositionally biased region" description="Polar residues" evidence="1">
    <location>
        <begin position="148"/>
        <end position="167"/>
    </location>
</feature>
<name>A0A5M9J8Q7_MONFR</name>
<dbReference type="Proteomes" id="UP000322873">
    <property type="component" value="Unassembled WGS sequence"/>
</dbReference>
<comment type="caution">
    <text evidence="2">The sequence shown here is derived from an EMBL/GenBank/DDBJ whole genome shotgun (WGS) entry which is preliminary data.</text>
</comment>
<feature type="compositionally biased region" description="Basic residues" evidence="1">
    <location>
        <begin position="83"/>
        <end position="93"/>
    </location>
</feature>
<proteinExistence type="predicted"/>
<evidence type="ECO:0000313" key="3">
    <source>
        <dbReference type="Proteomes" id="UP000322873"/>
    </source>
</evidence>
<dbReference type="AlphaFoldDB" id="A0A5M9J8Q7"/>
<feature type="compositionally biased region" description="Polar residues" evidence="1">
    <location>
        <begin position="615"/>
        <end position="637"/>
    </location>
</feature>